<reference evidence="1 2" key="1">
    <citation type="submission" date="2019-09" db="EMBL/GenBank/DDBJ databases">
        <authorList>
            <person name="Depoorter E."/>
        </authorList>
    </citation>
    <scope>NUCLEOTIDE SEQUENCE [LARGE SCALE GENOMIC DNA]</scope>
    <source>
        <strain evidence="1">LMG 30113</strain>
    </source>
</reference>
<dbReference type="AlphaFoldDB" id="A0A6J5D980"/>
<accession>A0A6J5D980</accession>
<name>A0A6J5D980_9BURK</name>
<keyword evidence="2" id="KW-1185">Reference proteome</keyword>
<dbReference type="Proteomes" id="UP000494330">
    <property type="component" value="Unassembled WGS sequence"/>
</dbReference>
<gene>
    <name evidence="1" type="ORF">BPA30113_00157</name>
</gene>
<evidence type="ECO:0000313" key="2">
    <source>
        <dbReference type="Proteomes" id="UP000494330"/>
    </source>
</evidence>
<protein>
    <submittedName>
        <fullName evidence="1">Gp64</fullName>
    </submittedName>
</protein>
<sequence length="112" mass="12610">MRMWVHIPAGMSSTPRKRGMGAMIVTEITRKIDATVFRLARIPTVKRQLVAAVEADVFIPEMYRAQIAKSDPRWVAPGVFRTKVYWVDNQKSRVLGQFLAGGAHVLDLSDEV</sequence>
<dbReference type="EMBL" id="CABVQD010000001">
    <property type="protein sequence ID" value="VWB09832.1"/>
    <property type="molecule type" value="Genomic_DNA"/>
</dbReference>
<organism evidence="1 2">
    <name type="scientific">Burkholderia paludis</name>
    <dbReference type="NCBI Taxonomy" id="1506587"/>
    <lineage>
        <taxon>Bacteria</taxon>
        <taxon>Pseudomonadati</taxon>
        <taxon>Pseudomonadota</taxon>
        <taxon>Betaproteobacteria</taxon>
        <taxon>Burkholderiales</taxon>
        <taxon>Burkholderiaceae</taxon>
        <taxon>Burkholderia</taxon>
        <taxon>Burkholderia cepacia complex</taxon>
    </lineage>
</organism>
<evidence type="ECO:0000313" key="1">
    <source>
        <dbReference type="EMBL" id="VWB09832.1"/>
    </source>
</evidence>
<proteinExistence type="predicted"/>